<gene>
    <name evidence="2" type="ORF">F511_40460</name>
</gene>
<sequence>MAAARRRPPPAQRAAHCRTLRAARPAIGNVAACSDSAAGRTLQCHRAHATVPSCARYSATVHTLKGRHPSLGSHTTVGAAADPDPVSRGAAEAAVDLLIRSTTGITPPSSVCTRRADEFVTNGIPCQGDRNKSDHGKRRRAARRGGAWEGGGREGRRGGGGRVIGTSPITASAAERGVEERDAMCSSDSSRQDYPDGGYSKYRCMVALIEARILAAIRSEQLEFQAKIAADLLSLSTQIGDLVDYIRGDDAKKGEGSSSRPQPPPSNVQGQGSGGNPGEGSGPTAVRLTDIADSIREDDRRQMEAERERERQRRIRRLSSGSHRRRRGH</sequence>
<reference evidence="2 3" key="1">
    <citation type="journal article" date="2015" name="Proc. Natl. Acad. Sci. U.S.A.">
        <title>The resurrection genome of Boea hygrometrica: A blueprint for survival of dehydration.</title>
        <authorList>
            <person name="Xiao L."/>
            <person name="Yang G."/>
            <person name="Zhang L."/>
            <person name="Yang X."/>
            <person name="Zhao S."/>
            <person name="Ji Z."/>
            <person name="Zhou Q."/>
            <person name="Hu M."/>
            <person name="Wang Y."/>
            <person name="Chen M."/>
            <person name="Xu Y."/>
            <person name="Jin H."/>
            <person name="Xiao X."/>
            <person name="Hu G."/>
            <person name="Bao F."/>
            <person name="Hu Y."/>
            <person name="Wan P."/>
            <person name="Li L."/>
            <person name="Deng X."/>
            <person name="Kuang T."/>
            <person name="Xiang C."/>
            <person name="Zhu J.K."/>
            <person name="Oliver M.J."/>
            <person name="He Y."/>
        </authorList>
    </citation>
    <scope>NUCLEOTIDE SEQUENCE [LARGE SCALE GENOMIC DNA]</scope>
    <source>
        <strain evidence="3">cv. XS01</strain>
    </source>
</reference>
<protein>
    <submittedName>
        <fullName evidence="2">Uncharacterized protein</fullName>
    </submittedName>
</protein>
<feature type="region of interest" description="Disordered" evidence="1">
    <location>
        <begin position="123"/>
        <end position="193"/>
    </location>
</feature>
<feature type="region of interest" description="Disordered" evidence="1">
    <location>
        <begin position="66"/>
        <end position="85"/>
    </location>
</feature>
<dbReference type="AlphaFoldDB" id="A0A2Z7BIC1"/>
<organism evidence="2 3">
    <name type="scientific">Dorcoceras hygrometricum</name>
    <dbReference type="NCBI Taxonomy" id="472368"/>
    <lineage>
        <taxon>Eukaryota</taxon>
        <taxon>Viridiplantae</taxon>
        <taxon>Streptophyta</taxon>
        <taxon>Embryophyta</taxon>
        <taxon>Tracheophyta</taxon>
        <taxon>Spermatophyta</taxon>
        <taxon>Magnoliopsida</taxon>
        <taxon>eudicotyledons</taxon>
        <taxon>Gunneridae</taxon>
        <taxon>Pentapetalae</taxon>
        <taxon>asterids</taxon>
        <taxon>lamiids</taxon>
        <taxon>Lamiales</taxon>
        <taxon>Gesneriaceae</taxon>
        <taxon>Didymocarpoideae</taxon>
        <taxon>Trichosporeae</taxon>
        <taxon>Loxocarpinae</taxon>
        <taxon>Dorcoceras</taxon>
    </lineage>
</organism>
<evidence type="ECO:0000256" key="1">
    <source>
        <dbReference type="SAM" id="MobiDB-lite"/>
    </source>
</evidence>
<accession>A0A2Z7BIC1</accession>
<feature type="region of interest" description="Disordered" evidence="1">
    <location>
        <begin position="250"/>
        <end position="329"/>
    </location>
</feature>
<keyword evidence="3" id="KW-1185">Reference proteome</keyword>
<evidence type="ECO:0000313" key="3">
    <source>
        <dbReference type="Proteomes" id="UP000250235"/>
    </source>
</evidence>
<evidence type="ECO:0000313" key="2">
    <source>
        <dbReference type="EMBL" id="KZV34193.1"/>
    </source>
</evidence>
<proteinExistence type="predicted"/>
<feature type="compositionally biased region" description="Basic and acidic residues" evidence="1">
    <location>
        <begin position="293"/>
        <end position="311"/>
    </location>
</feature>
<dbReference type="EMBL" id="KV005160">
    <property type="protein sequence ID" value="KZV34193.1"/>
    <property type="molecule type" value="Genomic_DNA"/>
</dbReference>
<feature type="compositionally biased region" description="Basic residues" evidence="1">
    <location>
        <begin position="312"/>
        <end position="329"/>
    </location>
</feature>
<feature type="compositionally biased region" description="Gly residues" evidence="1">
    <location>
        <begin position="271"/>
        <end position="281"/>
    </location>
</feature>
<name>A0A2Z7BIC1_9LAMI</name>
<dbReference type="Proteomes" id="UP000250235">
    <property type="component" value="Unassembled WGS sequence"/>
</dbReference>